<evidence type="ECO:0000313" key="2">
    <source>
        <dbReference type="Proteomes" id="UP001341840"/>
    </source>
</evidence>
<comment type="caution">
    <text evidence="1">The sequence shown here is derived from an EMBL/GenBank/DDBJ whole genome shotgun (WGS) entry which is preliminary data.</text>
</comment>
<dbReference type="InterPro" id="IPR007750">
    <property type="entry name" value="DUF674"/>
</dbReference>
<organism evidence="1 2">
    <name type="scientific">Stylosanthes scabra</name>
    <dbReference type="NCBI Taxonomy" id="79078"/>
    <lineage>
        <taxon>Eukaryota</taxon>
        <taxon>Viridiplantae</taxon>
        <taxon>Streptophyta</taxon>
        <taxon>Embryophyta</taxon>
        <taxon>Tracheophyta</taxon>
        <taxon>Spermatophyta</taxon>
        <taxon>Magnoliopsida</taxon>
        <taxon>eudicotyledons</taxon>
        <taxon>Gunneridae</taxon>
        <taxon>Pentapetalae</taxon>
        <taxon>rosids</taxon>
        <taxon>fabids</taxon>
        <taxon>Fabales</taxon>
        <taxon>Fabaceae</taxon>
        <taxon>Papilionoideae</taxon>
        <taxon>50 kb inversion clade</taxon>
        <taxon>dalbergioids sensu lato</taxon>
        <taxon>Dalbergieae</taxon>
        <taxon>Pterocarpus clade</taxon>
        <taxon>Stylosanthes</taxon>
    </lineage>
</organism>
<dbReference type="PANTHER" id="PTHR33103:SF19">
    <property type="entry name" value="OS09G0544700 PROTEIN"/>
    <property type="match status" value="1"/>
</dbReference>
<reference evidence="1 2" key="1">
    <citation type="journal article" date="2023" name="Plants (Basel)">
        <title>Bridging the Gap: Combining Genomics and Transcriptomics Approaches to Understand Stylosanthes scabra, an Orphan Legume from the Brazilian Caatinga.</title>
        <authorList>
            <person name="Ferreira-Neto J.R.C."/>
            <person name="da Silva M.D."/>
            <person name="Binneck E."/>
            <person name="de Melo N.F."/>
            <person name="da Silva R.H."/>
            <person name="de Melo A.L.T.M."/>
            <person name="Pandolfi V."/>
            <person name="Bustamante F.O."/>
            <person name="Brasileiro-Vidal A.C."/>
            <person name="Benko-Iseppon A.M."/>
        </authorList>
    </citation>
    <scope>NUCLEOTIDE SEQUENCE [LARGE SCALE GENOMIC DNA]</scope>
    <source>
        <tissue evidence="1">Leaves</tissue>
    </source>
</reference>
<gene>
    <name evidence="1" type="ORF">PIB30_077364</name>
</gene>
<dbReference type="Pfam" id="PF05056">
    <property type="entry name" value="DUF674"/>
    <property type="match status" value="1"/>
</dbReference>
<evidence type="ECO:0008006" key="3">
    <source>
        <dbReference type="Google" id="ProtNLM"/>
    </source>
</evidence>
<name>A0ABU6ZP43_9FABA</name>
<dbReference type="Proteomes" id="UP001341840">
    <property type="component" value="Unassembled WGS sequence"/>
</dbReference>
<sequence length="242" mass="26844">MNMKLLVDTKQDKVLFAEASKEVVDFLFHLLQLPLATVVRLLTPKGVVGCIGNLYQSVENLNDIYYLQPNQPKHFLLNPKIPPSSPLISDALLPPNGGQPESITPTKMYRCGSCSGYTVTDLFNSKCSACGFGYMNREVKYISKNDNQVKDSSSWSNNNGFVKEVVTYMVRDDLVVEPMSTISCITLLNQFSVKDVGVLKEKVVDLGMAEGIKLLRASLESEMVLTSVFLKNSENTSSHHLL</sequence>
<proteinExistence type="predicted"/>
<dbReference type="PANTHER" id="PTHR33103">
    <property type="entry name" value="OS01G0153900 PROTEIN"/>
    <property type="match status" value="1"/>
</dbReference>
<dbReference type="EMBL" id="JASCZI010272899">
    <property type="protein sequence ID" value="MED6223774.1"/>
    <property type="molecule type" value="Genomic_DNA"/>
</dbReference>
<accession>A0ABU6ZP43</accession>
<protein>
    <recommendedName>
        <fullName evidence="3">DUF674 domain-containing protein</fullName>
    </recommendedName>
</protein>
<evidence type="ECO:0000313" key="1">
    <source>
        <dbReference type="EMBL" id="MED6223774.1"/>
    </source>
</evidence>
<keyword evidence="2" id="KW-1185">Reference proteome</keyword>